<dbReference type="KEGG" id="pmar:B0X71_13780"/>
<dbReference type="RefSeq" id="WP_232336698.1">
    <property type="nucleotide sequence ID" value="NZ_CP019640.1"/>
</dbReference>
<sequence>MSKLVACKACKKEIAKGVKKCPSCGKDQRNWLMRHKILSTIGFIFLISFVSILGSGGEETATVTNSDTEGAQTQTAAAPEKQETVYKIGDVLTIDQLEVTVSVFEELDTIGDPDFFGKKASDGGTFAAIQYTLKNVSDEPVGMFSYPTVSLLDEKGTEYSADIDASSSYAVETEIDNSKILSDLNPDISVTDTAVYEVSKEKFAQGEWFIQVGNEKIKLK</sequence>
<keyword evidence="1" id="KW-0732">Signal</keyword>
<evidence type="ECO:0000256" key="2">
    <source>
        <dbReference type="SAM" id="Phobius"/>
    </source>
</evidence>
<dbReference type="Gene3D" id="2.60.40.1240">
    <property type="match status" value="1"/>
</dbReference>
<organism evidence="4 5">
    <name type="scientific">Planococcus lenghuensis</name>
    <dbReference type="NCBI Taxonomy" id="2213202"/>
    <lineage>
        <taxon>Bacteria</taxon>
        <taxon>Bacillati</taxon>
        <taxon>Bacillota</taxon>
        <taxon>Bacilli</taxon>
        <taxon>Bacillales</taxon>
        <taxon>Caryophanaceae</taxon>
        <taxon>Planococcus</taxon>
    </lineage>
</organism>
<feature type="transmembrane region" description="Helical" evidence="2">
    <location>
        <begin position="37"/>
        <end position="56"/>
    </location>
</feature>
<evidence type="ECO:0000313" key="5">
    <source>
        <dbReference type="Proteomes" id="UP000188184"/>
    </source>
</evidence>
<keyword evidence="2" id="KW-0812">Transmembrane</keyword>
<keyword evidence="2" id="KW-0472">Membrane</keyword>
<gene>
    <name evidence="4" type="ORF">B0X71_13780</name>
</gene>
<protein>
    <recommendedName>
        <fullName evidence="3">DUF4352 domain-containing protein</fullName>
    </recommendedName>
</protein>
<dbReference type="InterPro" id="IPR029050">
    <property type="entry name" value="Immunoprotect_excell_Ig-like"/>
</dbReference>
<dbReference type="AlphaFoldDB" id="A0A1Q2L113"/>
<reference evidence="4 5" key="1">
    <citation type="submission" date="2017-02" db="EMBL/GenBank/DDBJ databases">
        <title>The complete genomic sequence of a novel cold adapted crude oil-degrading bacterium Planococcus qaidamina Y42.</title>
        <authorList>
            <person name="Yang R."/>
        </authorList>
    </citation>
    <scope>NUCLEOTIDE SEQUENCE [LARGE SCALE GENOMIC DNA]</scope>
    <source>
        <strain evidence="4 5">Y42</strain>
    </source>
</reference>
<name>A0A1Q2L113_9BACL</name>
<dbReference type="Proteomes" id="UP000188184">
    <property type="component" value="Chromosome"/>
</dbReference>
<dbReference type="EMBL" id="CP019640">
    <property type="protein sequence ID" value="AQQ54064.1"/>
    <property type="molecule type" value="Genomic_DNA"/>
</dbReference>
<dbReference type="Pfam" id="PF11611">
    <property type="entry name" value="DUF4352"/>
    <property type="match status" value="1"/>
</dbReference>
<keyword evidence="5" id="KW-1185">Reference proteome</keyword>
<proteinExistence type="predicted"/>
<accession>A0A1Q2L113</accession>
<keyword evidence="2" id="KW-1133">Transmembrane helix</keyword>
<evidence type="ECO:0000259" key="3">
    <source>
        <dbReference type="Pfam" id="PF11611"/>
    </source>
</evidence>
<feature type="domain" description="DUF4352" evidence="3">
    <location>
        <begin position="86"/>
        <end position="202"/>
    </location>
</feature>
<evidence type="ECO:0000256" key="1">
    <source>
        <dbReference type="ARBA" id="ARBA00022729"/>
    </source>
</evidence>
<dbReference type="InterPro" id="IPR029051">
    <property type="entry name" value="DUF4352"/>
</dbReference>
<evidence type="ECO:0000313" key="4">
    <source>
        <dbReference type="EMBL" id="AQQ54064.1"/>
    </source>
</evidence>